<comment type="subcellular location">
    <subcellularLocation>
        <location evidence="1">Periplasm</location>
    </subcellularLocation>
</comment>
<dbReference type="Gene3D" id="3.90.76.10">
    <property type="entry name" value="Dipeptide-binding Protein, Domain 1"/>
    <property type="match status" value="1"/>
</dbReference>
<dbReference type="PIRSF" id="PIRSF002741">
    <property type="entry name" value="MppA"/>
    <property type="match status" value="1"/>
</dbReference>
<evidence type="ECO:0000256" key="1">
    <source>
        <dbReference type="ARBA" id="ARBA00004418"/>
    </source>
</evidence>
<dbReference type="GO" id="GO:0043190">
    <property type="term" value="C:ATP-binding cassette (ABC) transporter complex"/>
    <property type="evidence" value="ECO:0007669"/>
    <property type="project" value="InterPro"/>
</dbReference>
<reference evidence="4 5" key="1">
    <citation type="submission" date="2015-03" db="EMBL/GenBank/DDBJ databases">
        <authorList>
            <person name="Hassan Y."/>
            <person name="Lepp D."/>
            <person name="Li X.-Z."/>
            <person name="Zhou T."/>
        </authorList>
    </citation>
    <scope>NUCLEOTIDE SEQUENCE [LARGE SCALE GENOMIC DNA]</scope>
    <source>
        <strain evidence="4 5">IPL18</strain>
    </source>
</reference>
<dbReference type="Proteomes" id="UP000033649">
    <property type="component" value="Unassembled WGS sequence"/>
</dbReference>
<dbReference type="Pfam" id="PF00496">
    <property type="entry name" value="SBP_bac_5"/>
    <property type="match status" value="1"/>
</dbReference>
<organism evidence="4 5">
    <name type="scientific">Devosia chinhatensis</name>
    <dbReference type="NCBI Taxonomy" id="429727"/>
    <lineage>
        <taxon>Bacteria</taxon>
        <taxon>Pseudomonadati</taxon>
        <taxon>Pseudomonadota</taxon>
        <taxon>Alphaproteobacteria</taxon>
        <taxon>Hyphomicrobiales</taxon>
        <taxon>Devosiaceae</taxon>
        <taxon>Devosia</taxon>
    </lineage>
</organism>
<dbReference type="CDD" id="cd08509">
    <property type="entry name" value="PBP2_TmCBP_oligosaccharides_like"/>
    <property type="match status" value="1"/>
</dbReference>
<dbReference type="Gene3D" id="3.10.105.10">
    <property type="entry name" value="Dipeptide-binding Protein, Domain 3"/>
    <property type="match status" value="1"/>
</dbReference>
<dbReference type="AlphaFoldDB" id="A0A0F5FPZ0"/>
<dbReference type="GO" id="GO:0015833">
    <property type="term" value="P:peptide transport"/>
    <property type="evidence" value="ECO:0007669"/>
    <property type="project" value="TreeGrafter"/>
</dbReference>
<dbReference type="InterPro" id="IPR039424">
    <property type="entry name" value="SBP_5"/>
</dbReference>
<dbReference type="InterPro" id="IPR030678">
    <property type="entry name" value="Peptide/Ni-bd"/>
</dbReference>
<dbReference type="PATRIC" id="fig|429727.3.peg.745"/>
<name>A0A0F5FPZ0_9HYPH</name>
<dbReference type="STRING" id="429727.VE26_03580"/>
<dbReference type="Gene3D" id="3.40.190.10">
    <property type="entry name" value="Periplasmic binding protein-like II"/>
    <property type="match status" value="1"/>
</dbReference>
<dbReference type="GO" id="GO:1904680">
    <property type="term" value="F:peptide transmembrane transporter activity"/>
    <property type="evidence" value="ECO:0007669"/>
    <property type="project" value="TreeGrafter"/>
</dbReference>
<sequence>MAQDAGTAPDLAQFPRNETLIIHNPEGVIRNPAWFNNWVIGSGAGLSNGLHNLTTDTFWFIDPNAGIEGASENAIYNSLADDLWQYNEDFTEMTVKLKQGIYWSDGNEFTADDVVFTVEKHKATPGLAQNGAYNAQVETVEAVDPYTVRFTLKGPNSRFHTLFAIRWGGAWIMSKAHFENVEDILAFNNDPPVSLGPYTLHSFDPNGTWYIWQRREDWQRTALGMIGEPKPKFIIYRNNISPDARLIEMRNGNLDMVHDLSPEATFSVLQQDPQVTGWFPGFPYAHPDPTLVMAIFNLKKPLFEDKRVRWALALMLDARAMSMASYRGAATLSAISVPPTGTHPRDYHAPLQEFLTNYEIDTGSRTIKPYDPDVGIQIADMVRGQFPDAPTDETDIRNAFGYGWWKQDIQAAEELLTSAGFTKNGNQWMMPDGQPFRFSVMVPTDGVVNRLGSIIAQLWSQNGIGAELEAASDTWDRQRVGNYDVNISWAVESWGGHPDLSFFLDSYHSEYIRPLGESQPDRNWMRWEDPRLDEIIEKVRASDFNDPVGIEYGHEFVKLHLEEMPNIPIMSYNVFSVQSNRYWTGWPSINNPYANPVTNWSNGRFIFTQITPVES</sequence>
<evidence type="ECO:0000259" key="3">
    <source>
        <dbReference type="Pfam" id="PF00496"/>
    </source>
</evidence>
<accession>A0A0F5FPZ0</accession>
<evidence type="ECO:0000256" key="2">
    <source>
        <dbReference type="ARBA" id="ARBA00005695"/>
    </source>
</evidence>
<dbReference type="SUPFAM" id="SSF53850">
    <property type="entry name" value="Periplasmic binding protein-like II"/>
    <property type="match status" value="1"/>
</dbReference>
<keyword evidence="5" id="KW-1185">Reference proteome</keyword>
<dbReference type="InterPro" id="IPR000914">
    <property type="entry name" value="SBP_5_dom"/>
</dbReference>
<dbReference type="GO" id="GO:0030288">
    <property type="term" value="C:outer membrane-bounded periplasmic space"/>
    <property type="evidence" value="ECO:0007669"/>
    <property type="project" value="UniProtKB-ARBA"/>
</dbReference>
<protein>
    <submittedName>
        <fullName evidence="4">Peptide ABC transporter</fullName>
    </submittedName>
</protein>
<evidence type="ECO:0000313" key="5">
    <source>
        <dbReference type="Proteomes" id="UP000033649"/>
    </source>
</evidence>
<gene>
    <name evidence="4" type="ORF">VE26_03580</name>
</gene>
<dbReference type="PANTHER" id="PTHR30290:SF16">
    <property type="entry name" value="OLIGOPEPTIDE ABC TRANSPORTER, PERIPLASMIC OLIGOPEPTIDE-BINDING PROTEIN"/>
    <property type="match status" value="1"/>
</dbReference>
<dbReference type="EMBL" id="JZEY01000054">
    <property type="protein sequence ID" value="KKB10242.1"/>
    <property type="molecule type" value="Genomic_DNA"/>
</dbReference>
<feature type="domain" description="Solute-binding protein family 5" evidence="3">
    <location>
        <begin position="75"/>
        <end position="505"/>
    </location>
</feature>
<comment type="similarity">
    <text evidence="2">Belongs to the bacterial solute-binding protein 5 family.</text>
</comment>
<dbReference type="PANTHER" id="PTHR30290">
    <property type="entry name" value="PERIPLASMIC BINDING COMPONENT OF ABC TRANSPORTER"/>
    <property type="match status" value="1"/>
</dbReference>
<evidence type="ECO:0000313" key="4">
    <source>
        <dbReference type="EMBL" id="KKB10242.1"/>
    </source>
</evidence>
<comment type="caution">
    <text evidence="4">The sequence shown here is derived from an EMBL/GenBank/DDBJ whole genome shotgun (WGS) entry which is preliminary data.</text>
</comment>
<proteinExistence type="inferred from homology"/>